<dbReference type="Gene3D" id="3.40.50.300">
    <property type="entry name" value="P-loop containing nucleotide triphosphate hydrolases"/>
    <property type="match status" value="2"/>
</dbReference>
<proteinExistence type="inferred from homology"/>
<dbReference type="PANTHER" id="PTHR32114">
    <property type="entry name" value="ABC TRANSPORTER ABCH.3"/>
    <property type="match status" value="1"/>
</dbReference>
<comment type="similarity">
    <text evidence="1">Belongs to the SMC family. SbcC subfamily.</text>
</comment>
<dbReference type="InterPro" id="IPR038729">
    <property type="entry name" value="Rad50/SbcC_AAA"/>
</dbReference>
<protein>
    <recommendedName>
        <fullName evidence="3">Nuclease SbcCD subunit C</fullName>
    </recommendedName>
</protein>
<feature type="coiled-coil region" evidence="4">
    <location>
        <begin position="209"/>
        <end position="236"/>
    </location>
</feature>
<gene>
    <name evidence="6" type="ORF">G3T36_08205</name>
</gene>
<dbReference type="Proteomes" id="UP000474967">
    <property type="component" value="Unassembled WGS sequence"/>
</dbReference>
<sequence>MKILELGLLNWGPYEGAHTLPLDVSPEAPVVLIRGENMRGKTSLLRAIVWCMYGAMKQQDGRTPFELSRMVNWGALELNSADFEVSMKAEHRGEQFELTRSGRATTNSFGETHVESVKVSMLVAGKTAVAEKNIRDILDGILSEQISDFYFFDGEMLNRFEERLREDKESTRRFVRDQVERALGLPFLAALKTDLDDILATLSYQIQKIAKGSKKAVELQNELAEIEQLLGVKSRDVAELTSAQEVLRLSIERLDAELESAADIRESFYRRKSLEREVEIDTRDLEDYRLQLSGYADKNWWFPLAKRLRAKSDIAANKLQQARGIETERIRLSVQLEALENQRGDSHCQSCGQLMPHDHLADLDAREAAVLARLDELNGQTDLEGVQLEMSRLADFAGGTALQERIVDIEDDIRRLKMRLDRKRSEIRGLDEILGGSNLEIASLEAQRRSEKDKLAEYGQDIEKAEEDTRILRARRTELRSEIGKLPEVDPLDRKRMKVYSEAVEVVGNSFEEFRSSMRAQIESQASEIFRTLTTEKDYTGVLLREDYSLAVLDDDGRPMNNISAGANQVLTMSFIGALSKLSADAPMVMDTPLGRLDKGHRASILRWVASMPTQAIIFVQSGEYDPATDAELLGGKIGREFVIERISANNSQVVPA</sequence>
<dbReference type="RefSeq" id="WP_163289213.1">
    <property type="nucleotide sequence ID" value="NZ_JAAGWY010000002.1"/>
</dbReference>
<dbReference type="PANTHER" id="PTHR32114:SF2">
    <property type="entry name" value="ABC TRANSPORTER ABCH.3"/>
    <property type="match status" value="1"/>
</dbReference>
<feature type="coiled-coil region" evidence="4">
    <location>
        <begin position="406"/>
        <end position="482"/>
    </location>
</feature>
<organism evidence="6 7">
    <name type="scientific">Leifsonia tongyongensis</name>
    <dbReference type="NCBI Taxonomy" id="1268043"/>
    <lineage>
        <taxon>Bacteria</taxon>
        <taxon>Bacillati</taxon>
        <taxon>Actinomycetota</taxon>
        <taxon>Actinomycetes</taxon>
        <taxon>Micrococcales</taxon>
        <taxon>Microbacteriaceae</taxon>
        <taxon>Leifsonia</taxon>
    </lineage>
</organism>
<evidence type="ECO:0000313" key="6">
    <source>
        <dbReference type="EMBL" id="NEN05854.1"/>
    </source>
</evidence>
<dbReference type="Pfam" id="PF13476">
    <property type="entry name" value="AAA_23"/>
    <property type="match status" value="1"/>
</dbReference>
<dbReference type="InterPro" id="IPR027417">
    <property type="entry name" value="P-loop_NTPase"/>
</dbReference>
<dbReference type="SUPFAM" id="SSF52540">
    <property type="entry name" value="P-loop containing nucleoside triphosphate hydrolases"/>
    <property type="match status" value="1"/>
</dbReference>
<comment type="subunit">
    <text evidence="2">Heterodimer of SbcC and SbcD.</text>
</comment>
<evidence type="ECO:0000256" key="1">
    <source>
        <dbReference type="ARBA" id="ARBA00006930"/>
    </source>
</evidence>
<keyword evidence="4" id="KW-0175">Coiled coil</keyword>
<evidence type="ECO:0000256" key="3">
    <source>
        <dbReference type="ARBA" id="ARBA00013368"/>
    </source>
</evidence>
<dbReference type="GO" id="GO:0016887">
    <property type="term" value="F:ATP hydrolysis activity"/>
    <property type="evidence" value="ECO:0007669"/>
    <property type="project" value="InterPro"/>
</dbReference>
<evidence type="ECO:0000256" key="4">
    <source>
        <dbReference type="SAM" id="Coils"/>
    </source>
</evidence>
<evidence type="ECO:0000256" key="2">
    <source>
        <dbReference type="ARBA" id="ARBA00011322"/>
    </source>
</evidence>
<evidence type="ECO:0000259" key="5">
    <source>
        <dbReference type="Pfam" id="PF13476"/>
    </source>
</evidence>
<accession>A0A6L9XXU3</accession>
<feature type="domain" description="Rad50/SbcC-type AAA" evidence="5">
    <location>
        <begin position="7"/>
        <end position="228"/>
    </location>
</feature>
<evidence type="ECO:0000313" key="7">
    <source>
        <dbReference type="Proteomes" id="UP000474967"/>
    </source>
</evidence>
<dbReference type="EMBL" id="JAAGWY010000002">
    <property type="protein sequence ID" value="NEN05854.1"/>
    <property type="molecule type" value="Genomic_DNA"/>
</dbReference>
<dbReference type="AlphaFoldDB" id="A0A6L9XXU3"/>
<keyword evidence="7" id="KW-1185">Reference proteome</keyword>
<name>A0A6L9XXU3_9MICO</name>
<comment type="caution">
    <text evidence="6">The sequence shown here is derived from an EMBL/GenBank/DDBJ whole genome shotgun (WGS) entry which is preliminary data.</text>
</comment>
<reference evidence="6 7" key="1">
    <citation type="journal article" date="2014" name="J. Microbiol.">
        <title>Diaminobutyricibacter tongyongensis gen. nov., sp. nov. and Homoserinibacter gongjuensis gen. nov., sp. nov. belong to the family Microbacteriaceae.</title>
        <authorList>
            <person name="Kim S.J."/>
            <person name="Ahn J.H."/>
            <person name="Weon H.Y."/>
            <person name="Hamada M."/>
            <person name="Suzuki K."/>
            <person name="Kwon S.W."/>
        </authorList>
    </citation>
    <scope>NUCLEOTIDE SEQUENCE [LARGE SCALE GENOMIC DNA]</scope>
    <source>
        <strain evidence="6 7">NBRC 108724</strain>
    </source>
</reference>
<dbReference type="GO" id="GO:0006302">
    <property type="term" value="P:double-strand break repair"/>
    <property type="evidence" value="ECO:0007669"/>
    <property type="project" value="InterPro"/>
</dbReference>